<evidence type="ECO:0000313" key="3">
    <source>
        <dbReference type="Proteomes" id="UP000623467"/>
    </source>
</evidence>
<feature type="compositionally biased region" description="Basic and acidic residues" evidence="1">
    <location>
        <begin position="110"/>
        <end position="123"/>
    </location>
</feature>
<organism evidence="2 3">
    <name type="scientific">Mycena sanguinolenta</name>
    <dbReference type="NCBI Taxonomy" id="230812"/>
    <lineage>
        <taxon>Eukaryota</taxon>
        <taxon>Fungi</taxon>
        <taxon>Dikarya</taxon>
        <taxon>Basidiomycota</taxon>
        <taxon>Agaricomycotina</taxon>
        <taxon>Agaricomycetes</taxon>
        <taxon>Agaricomycetidae</taxon>
        <taxon>Agaricales</taxon>
        <taxon>Marasmiineae</taxon>
        <taxon>Mycenaceae</taxon>
        <taxon>Mycena</taxon>
    </lineage>
</organism>
<proteinExistence type="predicted"/>
<gene>
    <name evidence="2" type="ORF">MSAN_01219800</name>
</gene>
<feature type="compositionally biased region" description="Basic residues" evidence="1">
    <location>
        <begin position="200"/>
        <end position="210"/>
    </location>
</feature>
<dbReference type="AlphaFoldDB" id="A0A8H6YIY7"/>
<evidence type="ECO:0000313" key="2">
    <source>
        <dbReference type="EMBL" id="KAF7358805.1"/>
    </source>
</evidence>
<dbReference type="Proteomes" id="UP000623467">
    <property type="component" value="Unassembled WGS sequence"/>
</dbReference>
<feature type="compositionally biased region" description="Basic residues" evidence="1">
    <location>
        <begin position="86"/>
        <end position="95"/>
    </location>
</feature>
<feature type="region of interest" description="Disordered" evidence="1">
    <location>
        <begin position="54"/>
        <end position="221"/>
    </location>
</feature>
<evidence type="ECO:0000256" key="1">
    <source>
        <dbReference type="SAM" id="MobiDB-lite"/>
    </source>
</evidence>
<reference evidence="2" key="1">
    <citation type="submission" date="2020-05" db="EMBL/GenBank/DDBJ databases">
        <title>Mycena genomes resolve the evolution of fungal bioluminescence.</title>
        <authorList>
            <person name="Tsai I.J."/>
        </authorList>
    </citation>
    <scope>NUCLEOTIDE SEQUENCE</scope>
    <source>
        <strain evidence="2">160909Yilan</strain>
    </source>
</reference>
<accession>A0A8H6YIY7</accession>
<dbReference type="EMBL" id="JACAZH010000009">
    <property type="protein sequence ID" value="KAF7358805.1"/>
    <property type="molecule type" value="Genomic_DNA"/>
</dbReference>
<feature type="compositionally biased region" description="Low complexity" evidence="1">
    <location>
        <begin position="157"/>
        <end position="184"/>
    </location>
</feature>
<keyword evidence="3" id="KW-1185">Reference proteome</keyword>
<sequence length="288" mass="32614">MDKDQLGPFPDDWNVGAVKHEDDDLQEAIRRSIEDQIVEENAEKVRSMAVIMEMPESVRKEGESTGKGKELRQTREALPLPSIFAKWKRRRLKMQKQREVSQKDRGKKLTPKEGAEGDREKAAKRAKKRFMRPESQVPEGGWFKSTTSGSRKPRSPPKSSSSSDSSSNSSSSSSDSETSSSSDETSSEDSKSKKTYAERKKAKKNKKSLKRRSEAKQMKKAMAGVKITPPFIWDGKPVLETFDHWTYEADTWMELTALPDRLAMKLIVKLSGKASKFLMEHVATDQKQ</sequence>
<feature type="compositionally biased region" description="Basic and acidic residues" evidence="1">
    <location>
        <begin position="56"/>
        <end position="75"/>
    </location>
</feature>
<feature type="compositionally biased region" description="Basic and acidic residues" evidence="1">
    <location>
        <begin position="188"/>
        <end position="199"/>
    </location>
</feature>
<name>A0A8H6YIY7_9AGAR</name>
<comment type="caution">
    <text evidence="2">The sequence shown here is derived from an EMBL/GenBank/DDBJ whole genome shotgun (WGS) entry which is preliminary data.</text>
</comment>
<protein>
    <submittedName>
        <fullName evidence="2">Transcription factor</fullName>
    </submittedName>
</protein>
<dbReference type="OrthoDB" id="3267748at2759"/>